<protein>
    <submittedName>
        <fullName evidence="1">Uncharacterized protein</fullName>
    </submittedName>
</protein>
<name>A0A1Q9BWX1_SYMMI</name>
<accession>A0A1Q9BWX1</accession>
<gene>
    <name evidence="1" type="ORF">AK812_SmicGene45081</name>
</gene>
<dbReference type="EMBL" id="LSRX01002732">
    <property type="protein sequence ID" value="OLP75166.1"/>
    <property type="molecule type" value="Genomic_DNA"/>
</dbReference>
<dbReference type="Proteomes" id="UP000186817">
    <property type="component" value="Unassembled WGS sequence"/>
</dbReference>
<sequence>MQKESSELSKIVDVAERMKNWTESSGELEEAKEDLRGDLKACVEDDPIASCGCMLSGSILWKIYQWAYYTNNFEAVIGPLVMKKIEPKGNAVRVNNAHRKTDRPWKRDDTVTRRKNARLAYLDRRYKGDRASEASSYGKGVRAVVLQYPDHPMKLVDSTTRAGRVLQGKLAPHPGAQARALLIAKFRDHAPEGSPQAKPDLAPKAHYREVPLCSTRLWAFCRVSILVILPARDTVSDLPGLLLRCMWSWRACGPQLAAWLPPPAICKDAQGHP</sequence>
<comment type="caution">
    <text evidence="1">The sequence shown here is derived from an EMBL/GenBank/DDBJ whole genome shotgun (WGS) entry which is preliminary data.</text>
</comment>
<dbReference type="AlphaFoldDB" id="A0A1Q9BWX1"/>
<keyword evidence="2" id="KW-1185">Reference proteome</keyword>
<evidence type="ECO:0000313" key="2">
    <source>
        <dbReference type="Proteomes" id="UP000186817"/>
    </source>
</evidence>
<proteinExistence type="predicted"/>
<reference evidence="1 2" key="1">
    <citation type="submission" date="2016-02" db="EMBL/GenBank/DDBJ databases">
        <title>Genome analysis of coral dinoflagellate symbionts highlights evolutionary adaptations to a symbiotic lifestyle.</title>
        <authorList>
            <person name="Aranda M."/>
            <person name="Li Y."/>
            <person name="Liew Y.J."/>
            <person name="Baumgarten S."/>
            <person name="Simakov O."/>
            <person name="Wilson M."/>
            <person name="Piel J."/>
            <person name="Ashoor H."/>
            <person name="Bougouffa S."/>
            <person name="Bajic V.B."/>
            <person name="Ryu T."/>
            <person name="Ravasi T."/>
            <person name="Bayer T."/>
            <person name="Micklem G."/>
            <person name="Kim H."/>
            <person name="Bhak J."/>
            <person name="Lajeunesse T.C."/>
            <person name="Voolstra C.R."/>
        </authorList>
    </citation>
    <scope>NUCLEOTIDE SEQUENCE [LARGE SCALE GENOMIC DNA]</scope>
    <source>
        <strain evidence="1 2">CCMP2467</strain>
    </source>
</reference>
<organism evidence="1 2">
    <name type="scientific">Symbiodinium microadriaticum</name>
    <name type="common">Dinoflagellate</name>
    <name type="synonym">Zooxanthella microadriatica</name>
    <dbReference type="NCBI Taxonomy" id="2951"/>
    <lineage>
        <taxon>Eukaryota</taxon>
        <taxon>Sar</taxon>
        <taxon>Alveolata</taxon>
        <taxon>Dinophyceae</taxon>
        <taxon>Suessiales</taxon>
        <taxon>Symbiodiniaceae</taxon>
        <taxon>Symbiodinium</taxon>
    </lineage>
</organism>
<evidence type="ECO:0000313" key="1">
    <source>
        <dbReference type="EMBL" id="OLP75166.1"/>
    </source>
</evidence>
<dbReference type="OrthoDB" id="410890at2759"/>